<reference evidence="8 9" key="1">
    <citation type="submission" date="2018-06" db="EMBL/GenBank/DDBJ databases">
        <title>Phytoactinopolyspora halophila sp. nov., a novel halophilic actinomycete isolated from a saline soil in China.</title>
        <authorList>
            <person name="Tang S.-K."/>
        </authorList>
    </citation>
    <scope>NUCLEOTIDE SEQUENCE [LARGE SCALE GENOMIC DNA]</scope>
    <source>
        <strain evidence="8 9">YIM 96934</strain>
    </source>
</reference>
<evidence type="ECO:0000256" key="3">
    <source>
        <dbReference type="ARBA" id="ARBA00023015"/>
    </source>
</evidence>
<dbReference type="InterPro" id="IPR037171">
    <property type="entry name" value="NagB/RpiA_transferase-like"/>
</dbReference>
<proteinExistence type="predicted"/>
<dbReference type="AlphaFoldDB" id="A0A329QZV8"/>
<dbReference type="InterPro" id="IPR036388">
    <property type="entry name" value="WH-like_DNA-bd_sf"/>
</dbReference>
<keyword evidence="2" id="KW-0678">Repressor</keyword>
<keyword evidence="5" id="KW-0804">Transcription</keyword>
<dbReference type="EMBL" id="QMIG01000002">
    <property type="protein sequence ID" value="RAW17861.1"/>
    <property type="molecule type" value="Genomic_DNA"/>
</dbReference>
<name>A0A329QZV8_9ACTN</name>
<dbReference type="GO" id="GO:0003700">
    <property type="term" value="F:DNA-binding transcription factor activity"/>
    <property type="evidence" value="ECO:0007669"/>
    <property type="project" value="InterPro"/>
</dbReference>
<dbReference type="InterPro" id="IPR050313">
    <property type="entry name" value="Carb_Metab_HTH_regulators"/>
</dbReference>
<dbReference type="SMART" id="SM00420">
    <property type="entry name" value="HTH_DEOR"/>
    <property type="match status" value="1"/>
</dbReference>
<dbReference type="InterPro" id="IPR036390">
    <property type="entry name" value="WH_DNA-bd_sf"/>
</dbReference>
<dbReference type="Pfam" id="PF08220">
    <property type="entry name" value="HTH_DeoR"/>
    <property type="match status" value="1"/>
</dbReference>
<dbReference type="PANTHER" id="PTHR30363:SF4">
    <property type="entry name" value="GLYCEROL-3-PHOSPHATE REGULON REPRESSOR"/>
    <property type="match status" value="1"/>
</dbReference>
<dbReference type="Pfam" id="PF00455">
    <property type="entry name" value="DeoRC"/>
    <property type="match status" value="1"/>
</dbReference>
<dbReference type="InterPro" id="IPR001034">
    <property type="entry name" value="DeoR_HTH"/>
</dbReference>
<dbReference type="GO" id="GO:0003677">
    <property type="term" value="F:DNA binding"/>
    <property type="evidence" value="ECO:0007669"/>
    <property type="project" value="UniProtKB-KW"/>
</dbReference>
<dbReference type="SUPFAM" id="SSF46785">
    <property type="entry name" value="Winged helix' DNA-binding domain"/>
    <property type="match status" value="1"/>
</dbReference>
<sequence length="272" mass="29084">MVRGIDTDMEHDRPLRYDNAPRRRERILEIVRTSGFVSVVELTHELGVSGMTVRRDLRKLEDSGEVRSVYGGVTLPSDGNLSGFDSRAMENAEAKHAIATMAMRFVQANDTIAIDAGSTTACVAVNLDGNFAGAVVSHSVPVIQLLVDRPGVHVIGLGGDLLQSSRAFVGPMTVDAAGRLQVRTLFLGAAAVDERGFYGVTDIERPTKHALIEIAERVVLVIDHTKFAAFAPVRLGPLSQLSAVVTDSEPPTPIAQAFAESGVELHVAHAQG</sequence>
<dbReference type="InterPro" id="IPR018356">
    <property type="entry name" value="Tscrpt_reg_HTH_DeoR_CS"/>
</dbReference>
<dbReference type="PROSITE" id="PS00894">
    <property type="entry name" value="HTH_DEOR_1"/>
    <property type="match status" value="1"/>
</dbReference>
<feature type="domain" description="HTH deoR-type" evidence="7">
    <location>
        <begin position="20"/>
        <end position="75"/>
    </location>
</feature>
<dbReference type="PANTHER" id="PTHR30363">
    <property type="entry name" value="HTH-TYPE TRANSCRIPTIONAL REGULATOR SRLR-RELATED"/>
    <property type="match status" value="1"/>
</dbReference>
<evidence type="ECO:0000313" key="9">
    <source>
        <dbReference type="Proteomes" id="UP000250462"/>
    </source>
</evidence>
<keyword evidence="9" id="KW-1185">Reference proteome</keyword>
<dbReference type="Gene3D" id="3.40.50.1360">
    <property type="match status" value="1"/>
</dbReference>
<evidence type="ECO:0000259" key="7">
    <source>
        <dbReference type="PROSITE" id="PS51000"/>
    </source>
</evidence>
<evidence type="ECO:0000313" key="8">
    <source>
        <dbReference type="EMBL" id="RAW17861.1"/>
    </source>
</evidence>
<dbReference type="Proteomes" id="UP000250462">
    <property type="component" value="Unassembled WGS sequence"/>
</dbReference>
<dbReference type="SMART" id="SM01134">
    <property type="entry name" value="DeoRC"/>
    <property type="match status" value="1"/>
</dbReference>
<evidence type="ECO:0000256" key="2">
    <source>
        <dbReference type="ARBA" id="ARBA00022491"/>
    </source>
</evidence>
<dbReference type="InterPro" id="IPR014036">
    <property type="entry name" value="DeoR-like_C"/>
</dbReference>
<evidence type="ECO:0000256" key="1">
    <source>
        <dbReference type="ARBA" id="ARBA00021390"/>
    </source>
</evidence>
<keyword evidence="4" id="KW-0238">DNA-binding</keyword>
<gene>
    <name evidence="8" type="ORF">DPM12_03135</name>
</gene>
<keyword evidence="3" id="KW-0805">Transcription regulation</keyword>
<comment type="function">
    <text evidence="6">Repressor of the lactose catabolism operon. Galactose-6-phosphate is the inducer.</text>
</comment>
<accession>A0A329QZV8</accession>
<dbReference type="RefSeq" id="WP_112256820.1">
    <property type="nucleotide sequence ID" value="NZ_QMIG01000002.1"/>
</dbReference>
<dbReference type="SUPFAM" id="SSF100950">
    <property type="entry name" value="NagB/RpiA/CoA transferase-like"/>
    <property type="match status" value="1"/>
</dbReference>
<evidence type="ECO:0000256" key="5">
    <source>
        <dbReference type="ARBA" id="ARBA00023163"/>
    </source>
</evidence>
<comment type="caution">
    <text evidence="8">The sequence shown here is derived from an EMBL/GenBank/DDBJ whole genome shotgun (WGS) entry which is preliminary data.</text>
</comment>
<organism evidence="8 9">
    <name type="scientific">Phytoactinopolyspora halophila</name>
    <dbReference type="NCBI Taxonomy" id="1981511"/>
    <lineage>
        <taxon>Bacteria</taxon>
        <taxon>Bacillati</taxon>
        <taxon>Actinomycetota</taxon>
        <taxon>Actinomycetes</taxon>
        <taxon>Jiangellales</taxon>
        <taxon>Jiangellaceae</taxon>
        <taxon>Phytoactinopolyspora</taxon>
    </lineage>
</organism>
<protein>
    <recommendedName>
        <fullName evidence="1">Lactose phosphotransferase system repressor</fullName>
    </recommendedName>
</protein>
<dbReference type="OrthoDB" id="7688673at2"/>
<dbReference type="PROSITE" id="PS51000">
    <property type="entry name" value="HTH_DEOR_2"/>
    <property type="match status" value="1"/>
</dbReference>
<evidence type="ECO:0000256" key="4">
    <source>
        <dbReference type="ARBA" id="ARBA00023125"/>
    </source>
</evidence>
<evidence type="ECO:0000256" key="6">
    <source>
        <dbReference type="ARBA" id="ARBA00024937"/>
    </source>
</evidence>
<dbReference type="PRINTS" id="PR00037">
    <property type="entry name" value="HTHLACR"/>
</dbReference>
<dbReference type="Gene3D" id="1.10.10.10">
    <property type="entry name" value="Winged helix-like DNA-binding domain superfamily/Winged helix DNA-binding domain"/>
    <property type="match status" value="1"/>
</dbReference>